<evidence type="ECO:0000313" key="3">
    <source>
        <dbReference type="EMBL" id="OGL42488.1"/>
    </source>
</evidence>
<dbReference type="Pfam" id="PF00884">
    <property type="entry name" value="Sulfatase"/>
    <property type="match status" value="1"/>
</dbReference>
<dbReference type="Pfam" id="PF13385">
    <property type="entry name" value="Laminin_G_3"/>
    <property type="match status" value="1"/>
</dbReference>
<accession>A0A1F7RMU4</accession>
<dbReference type="InterPro" id="IPR052701">
    <property type="entry name" value="GAG_Ulvan_Degrading_Sulfatases"/>
</dbReference>
<dbReference type="Gene3D" id="3.40.720.10">
    <property type="entry name" value="Alkaline Phosphatase, subunit A"/>
    <property type="match status" value="1"/>
</dbReference>
<dbReference type="SUPFAM" id="SSF49899">
    <property type="entry name" value="Concanavalin A-like lectins/glucanases"/>
    <property type="match status" value="1"/>
</dbReference>
<dbReference type="InterPro" id="IPR000917">
    <property type="entry name" value="Sulfatase_N"/>
</dbReference>
<name>A0A1F7RMU4_9BACT</name>
<keyword evidence="1" id="KW-0472">Membrane</keyword>
<keyword evidence="1" id="KW-1133">Transmembrane helix</keyword>
<evidence type="ECO:0000313" key="4">
    <source>
        <dbReference type="Proteomes" id="UP000178526"/>
    </source>
</evidence>
<dbReference type="AlphaFoldDB" id="A0A1F7RMU4"/>
<gene>
    <name evidence="3" type="ORF">A2042_09285</name>
</gene>
<feature type="transmembrane region" description="Helical" evidence="1">
    <location>
        <begin position="7"/>
        <end position="28"/>
    </location>
</feature>
<dbReference type="PANTHER" id="PTHR43751">
    <property type="entry name" value="SULFATASE"/>
    <property type="match status" value="1"/>
</dbReference>
<dbReference type="Proteomes" id="UP000178526">
    <property type="component" value="Unassembled WGS sequence"/>
</dbReference>
<dbReference type="InterPro" id="IPR017850">
    <property type="entry name" value="Alkaline_phosphatase_core_sf"/>
</dbReference>
<dbReference type="CDD" id="cd16148">
    <property type="entry name" value="sulfatase_like"/>
    <property type="match status" value="1"/>
</dbReference>
<sequence length="699" mass="79388">MKYFFINLIFLINIIIIIAIGWFIFGIFSAPNAVNKSNEKIPNIILIVVDTLRADYLSCYGNNFIKTPNIDKLASDGVLFENVISQSSWTLPSHATLMTSKYPIQHGALSYNNPLSKSEVTLAETLKANKYTTCAFISTVLVSSKLGFNQGFDTFDEDLDSDYERPVTKFHGKSLKWVKQNYRKKFFLWMHYFEPHFPYLPHEPYTDLYESYLNKGEKGSFNHTHEWIKEEFNKGKTDLSIKNKNRMKALYGGEISYIDGFIGELIDKIKILGLYDKSLIILTSDHGESLGEHHLIEHGESLYEPEIKVPLIIKLPFGNGGIKKGKRVKVRAQLIDVIPTILSTLKIKPQAKLYGSNLLPYMRDVGGLKGFDCYSEVHNFKSLTREGWKVILSLPVKGKPELFNLKEDTDEKENLFQSNHEKGESLRKDLFKWIITMNNPVPKVAKLDTKTEERLKSLGYLNSGIDRTIKMDGFPPAGKIFDASFNGKLDADYAKGNPTAKYSSPPEIKKEGVSVGGNKSIYFEADRNINDKEGTIEFWIRPSWKWNNSQTHHIMTVTGGPKEILIEIKILDKVNDSKGKTYAGPFLVFNLFIDKWYQSVCDVRNLSNDVPHHVVATWKADGSLINDAMKLYVDGVRDEFSGEPVKAISQEGKSELIVLGKGGKEEKGQFMLSDFKIYSTYHDWGPLIMDIVKKTVLAE</sequence>
<comment type="caution">
    <text evidence="3">The sequence shown here is derived from an EMBL/GenBank/DDBJ whole genome shotgun (WGS) entry which is preliminary data.</text>
</comment>
<dbReference type="InterPro" id="IPR013320">
    <property type="entry name" value="ConA-like_dom_sf"/>
</dbReference>
<dbReference type="EMBL" id="MGDB01000044">
    <property type="protein sequence ID" value="OGL42488.1"/>
    <property type="molecule type" value="Genomic_DNA"/>
</dbReference>
<protein>
    <recommendedName>
        <fullName evidence="2">Sulfatase N-terminal domain-containing protein</fullName>
    </recommendedName>
</protein>
<evidence type="ECO:0000256" key="1">
    <source>
        <dbReference type="SAM" id="Phobius"/>
    </source>
</evidence>
<dbReference type="SUPFAM" id="SSF53649">
    <property type="entry name" value="Alkaline phosphatase-like"/>
    <property type="match status" value="1"/>
</dbReference>
<dbReference type="PANTHER" id="PTHR43751:SF3">
    <property type="entry name" value="SULFATASE N-TERMINAL DOMAIN-CONTAINING PROTEIN"/>
    <property type="match status" value="1"/>
</dbReference>
<evidence type="ECO:0000259" key="2">
    <source>
        <dbReference type="Pfam" id="PF00884"/>
    </source>
</evidence>
<reference evidence="3 4" key="1">
    <citation type="journal article" date="2016" name="Nat. Commun.">
        <title>Thousands of microbial genomes shed light on interconnected biogeochemical processes in an aquifer system.</title>
        <authorList>
            <person name="Anantharaman K."/>
            <person name="Brown C.T."/>
            <person name="Hug L.A."/>
            <person name="Sharon I."/>
            <person name="Castelle C.J."/>
            <person name="Probst A.J."/>
            <person name="Thomas B.C."/>
            <person name="Singh A."/>
            <person name="Wilkins M.J."/>
            <person name="Karaoz U."/>
            <person name="Brodie E.L."/>
            <person name="Williams K.H."/>
            <person name="Hubbard S.S."/>
            <person name="Banfield J.F."/>
        </authorList>
    </citation>
    <scope>NUCLEOTIDE SEQUENCE [LARGE SCALE GENOMIC DNA]</scope>
</reference>
<proteinExistence type="predicted"/>
<feature type="domain" description="Sulfatase N-terminal" evidence="2">
    <location>
        <begin position="42"/>
        <end position="345"/>
    </location>
</feature>
<dbReference type="Gene3D" id="2.60.120.200">
    <property type="match status" value="1"/>
</dbReference>
<keyword evidence="1" id="KW-0812">Transmembrane</keyword>
<organism evidence="3 4">
    <name type="scientific">Candidatus Schekmanbacteria bacterium GWA2_38_11</name>
    <dbReference type="NCBI Taxonomy" id="1817876"/>
    <lineage>
        <taxon>Bacteria</taxon>
        <taxon>Candidatus Schekmaniibacteriota</taxon>
    </lineage>
</organism>